<dbReference type="EMBL" id="LGKO01000004">
    <property type="protein sequence ID" value="KPL83175.1"/>
    <property type="molecule type" value="Genomic_DNA"/>
</dbReference>
<name>A0A0P6YKV3_9CHLR</name>
<dbReference type="Gene3D" id="3.40.30.10">
    <property type="entry name" value="Glutaredoxin"/>
    <property type="match status" value="2"/>
</dbReference>
<dbReference type="PROSITE" id="PS51354">
    <property type="entry name" value="GLUTAREDOXIN_2"/>
    <property type="match status" value="1"/>
</dbReference>
<dbReference type="STRING" id="869279.SE15_07925"/>
<dbReference type="InterPro" id="IPR011767">
    <property type="entry name" value="GLR_AS"/>
</dbReference>
<dbReference type="PANTHER" id="PTHR37170">
    <property type="entry name" value="GLUTAREDOXIN-RELATED"/>
    <property type="match status" value="1"/>
</dbReference>
<dbReference type="InterPro" id="IPR011903">
    <property type="entry name" value="TON_0319-like"/>
</dbReference>
<evidence type="ECO:0000313" key="3">
    <source>
        <dbReference type="Proteomes" id="UP000050544"/>
    </source>
</evidence>
<dbReference type="AlphaFoldDB" id="A0A0P6YKV3"/>
<protein>
    <submittedName>
        <fullName evidence="2">Glutaredoxin</fullName>
    </submittedName>
</protein>
<comment type="caution">
    <text evidence="2">The sequence shown here is derived from an EMBL/GenBank/DDBJ whole genome shotgun (WGS) entry which is preliminary data.</text>
</comment>
<dbReference type="NCBIfam" id="TIGR02187">
    <property type="entry name" value="PDO_seleno_TRX"/>
    <property type="match status" value="1"/>
</dbReference>
<proteinExistence type="predicted"/>
<sequence length="237" mass="26652">MALLNAQVREQVRSMLSEMEHPVKLLMFTQGEGGAIECAFCAETRQLAEELTSLSDKLTLEVHDFIRDKALAENLKVDKIPALIIQSAGEHPKDYGVRFFGIPSGYEFGTLIEDILMVSRRKPDLSLVTLQQLARLDRPVHLQVFVTPTCPYCPRAVLLAHKLALASDWITADMVEVSEFPHLANRYHVYGVPRTVINEVIHIEGAVPENVLMAKLMLVMDDQVMEELKRSWSRAGS</sequence>
<dbReference type="CDD" id="cd02973">
    <property type="entry name" value="TRX_GRX_like"/>
    <property type="match status" value="1"/>
</dbReference>
<gene>
    <name evidence="2" type="ORF">SE15_07925</name>
</gene>
<accession>A0A0P6YKV3</accession>
<dbReference type="RefSeq" id="WP_054521576.1">
    <property type="nucleotide sequence ID" value="NZ_LGKO01000004.1"/>
</dbReference>
<evidence type="ECO:0000313" key="2">
    <source>
        <dbReference type="EMBL" id="KPL83175.1"/>
    </source>
</evidence>
<dbReference type="SUPFAM" id="SSF52833">
    <property type="entry name" value="Thioredoxin-like"/>
    <property type="match status" value="2"/>
</dbReference>
<keyword evidence="3" id="KW-1185">Reference proteome</keyword>
<evidence type="ECO:0000259" key="1">
    <source>
        <dbReference type="Pfam" id="PF13192"/>
    </source>
</evidence>
<dbReference type="InterPro" id="IPR012336">
    <property type="entry name" value="Thioredoxin-like_fold"/>
</dbReference>
<dbReference type="Proteomes" id="UP000050544">
    <property type="component" value="Unassembled WGS sequence"/>
</dbReference>
<reference evidence="2 3" key="1">
    <citation type="submission" date="2015-07" db="EMBL/GenBank/DDBJ databases">
        <title>Whole genome sequence of Thermanaerothrix daxensis DSM 23592.</title>
        <authorList>
            <person name="Hemp J."/>
            <person name="Ward L.M."/>
            <person name="Pace L.A."/>
            <person name="Fischer W.W."/>
        </authorList>
    </citation>
    <scope>NUCLEOTIDE SEQUENCE [LARGE SCALE GENOMIC DNA]</scope>
    <source>
        <strain evidence="2 3">GNS-1</strain>
    </source>
</reference>
<dbReference type="OrthoDB" id="9806179at2"/>
<dbReference type="PANTHER" id="PTHR37170:SF1">
    <property type="entry name" value="GLUTAREDOXIN-LIKE PROTEIN"/>
    <property type="match status" value="1"/>
</dbReference>
<feature type="domain" description="Thioredoxin-like fold" evidence="1">
    <location>
        <begin position="141"/>
        <end position="216"/>
    </location>
</feature>
<dbReference type="PROSITE" id="PS00195">
    <property type="entry name" value="GLUTAREDOXIN_1"/>
    <property type="match status" value="1"/>
</dbReference>
<dbReference type="InterPro" id="IPR036249">
    <property type="entry name" value="Thioredoxin-like_sf"/>
</dbReference>
<dbReference type="PATRIC" id="fig|869279.4.peg.2313"/>
<organism evidence="2 3">
    <name type="scientific">Thermanaerothrix daxensis</name>
    <dbReference type="NCBI Taxonomy" id="869279"/>
    <lineage>
        <taxon>Bacteria</taxon>
        <taxon>Bacillati</taxon>
        <taxon>Chloroflexota</taxon>
        <taxon>Anaerolineae</taxon>
        <taxon>Anaerolineales</taxon>
        <taxon>Anaerolineaceae</taxon>
        <taxon>Thermanaerothrix</taxon>
    </lineage>
</organism>
<dbReference type="Pfam" id="PF13192">
    <property type="entry name" value="Thioredoxin_3"/>
    <property type="match status" value="1"/>
</dbReference>